<sequence>MLVSNSYQFTPELILRAPLRPFDPAITEETITASLADENFLEALYLASPALHEECGKWRRGELTDSRRVARLRGAVARYLTRMRSRCTPFGLFAGCNVLCWGADSRVVLAADGHQRHTRLDMHYLCALAQHLTELEFIRPRLRYWPNSSWYRIGAEIRYIEHQSLPTGRIHQISSIEANPYVEQALAASAGGSSYAALLAILAPTDDADEQAEAADFLNALIGAQVLVSELEPTVTGPEFFEHLHGVLARLAAEAPDEQRLQAIDQTLVAVADLLAQLDQPPADAGGCYARIAALLKQLGVPLELDKLFQTDAILGLSNAGSVNTTLQANLRQAVEVLTRLTPAQPQTQLENFKREFQARYEEQEVPLLEVLDSESGIAYSERGSSYSPLIHDLELTAPVRTVRLAPQSGELQQFMQHKLREAERQKHYEVTLSPAEVQRFAAAAAPLPASLAVMFRPLAGGRVLLDSVGGSSAVNLLGRFAHAVPQIESIVREVSRQEQAHNPGVAFAELCHLPGRRLGNILQRPSFRALEIPYLAQSVLPASAQVPVQDLTLALRRGELVLRSRRTGERIIPRLGTAHNYTNEALPVYEFLCTLQHQGLQTQLKFGWESVALTAPFLPRLTFEKVVLEAASWHLPAAEFQPLCAAAPAEMPEQWRAFKERWQLPRFFTLADGDNELLVDADNPLLVSAWLDTIRSRSTVKLKEFLFDPASSWVRDAQGQPYAAQLIALMVRQSPCYADAPLLARPGHAIPTVPRHFSLGSEWLYHKLYCGQKMANRILREAVAPLVDELLTRGLIDQWFFIRYADPANHLRLRLHLPDVQRIGEVVHLVRVHVQPCLDRGYIWKNQVDTYNRELERYGRSTMLLSERLFCYQSTACLQQLLHTTPDDEAQLWLWSMRAIDELLEAFGQELPQKLRLLRGLKEAFAAEFGIDKALKRQLDAKYRHFRADIGLALTEQAWPIDAALRELAAAIRHQLDEHPDEVSLAPLLSSYIHMLLNRIIPADARLHEMVLYDFLFRHYESSQARQKV</sequence>
<dbReference type="Proteomes" id="UP001500454">
    <property type="component" value="Unassembled WGS sequence"/>
</dbReference>
<organism evidence="3 4">
    <name type="scientific">Hymenobacter koreensis</name>
    <dbReference type="NCBI Taxonomy" id="1084523"/>
    <lineage>
        <taxon>Bacteria</taxon>
        <taxon>Pseudomonadati</taxon>
        <taxon>Bacteroidota</taxon>
        <taxon>Cytophagia</taxon>
        <taxon>Cytophagales</taxon>
        <taxon>Hymenobacteraceae</taxon>
        <taxon>Hymenobacter</taxon>
    </lineage>
</organism>
<comment type="caution">
    <text evidence="3">The sequence shown here is derived from an EMBL/GenBank/DDBJ whole genome shotgun (WGS) entry which is preliminary data.</text>
</comment>
<evidence type="ECO:0000259" key="1">
    <source>
        <dbReference type="Pfam" id="PF04738"/>
    </source>
</evidence>
<reference evidence="4" key="1">
    <citation type="journal article" date="2019" name="Int. J. Syst. Evol. Microbiol.">
        <title>The Global Catalogue of Microorganisms (GCM) 10K type strain sequencing project: providing services to taxonomists for standard genome sequencing and annotation.</title>
        <authorList>
            <consortium name="The Broad Institute Genomics Platform"/>
            <consortium name="The Broad Institute Genome Sequencing Center for Infectious Disease"/>
            <person name="Wu L."/>
            <person name="Ma J."/>
        </authorList>
    </citation>
    <scope>NUCLEOTIDE SEQUENCE [LARGE SCALE GENOMIC DNA]</scope>
    <source>
        <strain evidence="4">JCM 17924</strain>
    </source>
</reference>
<proteinExistence type="predicted"/>
<feature type="domain" description="Lantibiotic dehydratase N-terminal" evidence="1">
    <location>
        <begin position="36"/>
        <end position="687"/>
    </location>
</feature>
<evidence type="ECO:0000313" key="4">
    <source>
        <dbReference type="Proteomes" id="UP001500454"/>
    </source>
</evidence>
<name>A0ABP8J248_9BACT</name>
<dbReference type="Pfam" id="PF14028">
    <property type="entry name" value="Lant_dehydr_C"/>
    <property type="match status" value="1"/>
</dbReference>
<dbReference type="NCBIfam" id="TIGR03891">
    <property type="entry name" value="thiopep_ocin"/>
    <property type="match status" value="1"/>
</dbReference>
<dbReference type="Pfam" id="PF04738">
    <property type="entry name" value="Lant_dehydr_N"/>
    <property type="match status" value="1"/>
</dbReference>
<keyword evidence="4" id="KW-1185">Reference proteome</keyword>
<gene>
    <name evidence="3" type="ORF">GCM10023186_25050</name>
</gene>
<dbReference type="InterPro" id="IPR006827">
    <property type="entry name" value="Lant_deHydtase_N"/>
</dbReference>
<accession>A0ABP8J248</accession>
<dbReference type="EMBL" id="BAABHA010000007">
    <property type="protein sequence ID" value="GAA4383678.1"/>
    <property type="molecule type" value="Genomic_DNA"/>
</dbReference>
<evidence type="ECO:0000313" key="3">
    <source>
        <dbReference type="EMBL" id="GAA4383678.1"/>
    </source>
</evidence>
<protein>
    <submittedName>
        <fullName evidence="3">Lantibiotic dehydratase</fullName>
    </submittedName>
</protein>
<dbReference type="InterPro" id="IPR023809">
    <property type="entry name" value="Thiopep_bacteriocin_synth_dom"/>
</dbReference>
<evidence type="ECO:0000259" key="2">
    <source>
        <dbReference type="Pfam" id="PF14028"/>
    </source>
</evidence>
<feature type="domain" description="Thiopeptide-type bacteriocin biosynthesis" evidence="2">
    <location>
        <begin position="764"/>
        <end position="1021"/>
    </location>
</feature>